<organism evidence="1 2">
    <name type="scientific">Coprothermobacter proteolyticus (strain ATCC 35245 / DSM 5265 / OCM 4 / BT)</name>
    <dbReference type="NCBI Taxonomy" id="309798"/>
    <lineage>
        <taxon>Bacteria</taxon>
        <taxon>Pseudomonadati</taxon>
        <taxon>Coprothermobacterota</taxon>
        <taxon>Coprothermobacteria</taxon>
        <taxon>Coprothermobacterales</taxon>
        <taxon>Coprothermobacteraceae</taxon>
        <taxon>Coprothermobacter</taxon>
    </lineage>
</organism>
<protein>
    <submittedName>
        <fullName evidence="1">Uncharacterized protein</fullName>
    </submittedName>
</protein>
<evidence type="ECO:0000313" key="1">
    <source>
        <dbReference type="EMBL" id="ACI18116.1"/>
    </source>
</evidence>
<proteinExistence type="predicted"/>
<evidence type="ECO:0000313" key="2">
    <source>
        <dbReference type="Proteomes" id="UP000001732"/>
    </source>
</evidence>
<reference evidence="2" key="1">
    <citation type="submission" date="2008-08" db="EMBL/GenBank/DDBJ databases">
        <title>The complete genome sequence of Coprothermobacter proteolyticus strain ATCC 5245 / DSM 5265 / BT.</title>
        <authorList>
            <person name="Dodson R.J."/>
            <person name="Durkin A.S."/>
            <person name="Wu M."/>
            <person name="Eisen J."/>
            <person name="Sutton G."/>
        </authorList>
    </citation>
    <scope>NUCLEOTIDE SEQUENCE [LARGE SCALE GENOMIC DNA]</scope>
    <source>
        <strain evidence="2">ATCC 35245 / DSM 5265 / OCM 4 / BT</strain>
    </source>
</reference>
<gene>
    <name evidence="1" type="ordered locus">COPRO5265_0597</name>
</gene>
<accession>B5Y855</accession>
<dbReference type="AlphaFoldDB" id="B5Y855"/>
<keyword evidence="2" id="KW-1185">Reference proteome</keyword>
<reference evidence="1 2" key="2">
    <citation type="journal article" date="2014" name="Genome Announc.">
        <title>Complete Genome Sequence of Coprothermobacter proteolyticus DSM 5265.</title>
        <authorList>
            <person name="Alexiev A."/>
            <person name="Coil D.A."/>
            <person name="Badger J.H."/>
            <person name="Enticknap J."/>
            <person name="Ward N."/>
            <person name="Robb F.T."/>
            <person name="Eisen J.A."/>
        </authorList>
    </citation>
    <scope>NUCLEOTIDE SEQUENCE [LARGE SCALE GENOMIC DNA]</scope>
    <source>
        <strain evidence="2">ATCC 35245 / DSM 5265 / OCM 4 / BT</strain>
    </source>
</reference>
<name>B5Y855_COPPD</name>
<dbReference type="EMBL" id="CP001145">
    <property type="protein sequence ID" value="ACI18116.1"/>
    <property type="molecule type" value="Genomic_DNA"/>
</dbReference>
<dbReference type="Proteomes" id="UP000001732">
    <property type="component" value="Chromosome"/>
</dbReference>
<sequence>MRLAGYQCEQSGSHDMWQWVRILSPTFLIEEVEEHKHFEGFRVQGE</sequence>